<dbReference type="AlphaFoldDB" id="A0A8T2FEF1"/>
<organism evidence="2 3">
    <name type="scientific">Arabidopsis suecica</name>
    <name type="common">Swedish thale-cress</name>
    <name type="synonym">Cardaminopsis suecica</name>
    <dbReference type="NCBI Taxonomy" id="45249"/>
    <lineage>
        <taxon>Eukaryota</taxon>
        <taxon>Viridiplantae</taxon>
        <taxon>Streptophyta</taxon>
        <taxon>Embryophyta</taxon>
        <taxon>Tracheophyta</taxon>
        <taxon>Spermatophyta</taxon>
        <taxon>Magnoliopsida</taxon>
        <taxon>eudicotyledons</taxon>
        <taxon>Gunneridae</taxon>
        <taxon>Pentapetalae</taxon>
        <taxon>rosids</taxon>
        <taxon>malvids</taxon>
        <taxon>Brassicales</taxon>
        <taxon>Brassicaceae</taxon>
        <taxon>Camelineae</taxon>
        <taxon>Arabidopsis</taxon>
    </lineage>
</organism>
<comment type="caution">
    <text evidence="2">The sequence shown here is derived from an EMBL/GenBank/DDBJ whole genome shotgun (WGS) entry which is preliminary data.</text>
</comment>
<feature type="region of interest" description="Disordered" evidence="1">
    <location>
        <begin position="245"/>
        <end position="271"/>
    </location>
</feature>
<name>A0A8T2FEF1_ARASU</name>
<reference evidence="2 3" key="1">
    <citation type="submission" date="2020-12" db="EMBL/GenBank/DDBJ databases">
        <title>Concerted genomic and epigenomic changes stabilize Arabidopsis allopolyploids.</title>
        <authorList>
            <person name="Chen Z."/>
        </authorList>
    </citation>
    <scope>NUCLEOTIDE SEQUENCE [LARGE SCALE GENOMIC DNA]</scope>
    <source>
        <strain evidence="2">As9502</strain>
        <tissue evidence="2">Leaf</tissue>
    </source>
</reference>
<feature type="compositionally biased region" description="Basic and acidic residues" evidence="1">
    <location>
        <begin position="80"/>
        <end position="142"/>
    </location>
</feature>
<evidence type="ECO:0000256" key="1">
    <source>
        <dbReference type="SAM" id="MobiDB-lite"/>
    </source>
</evidence>
<accession>A0A8T2FEF1</accession>
<feature type="compositionally biased region" description="Basic and acidic residues" evidence="1">
    <location>
        <begin position="1140"/>
        <end position="1153"/>
    </location>
</feature>
<feature type="region of interest" description="Disordered" evidence="1">
    <location>
        <begin position="163"/>
        <end position="227"/>
    </location>
</feature>
<gene>
    <name evidence="2" type="ORF">ISN44_As03g035970</name>
</gene>
<dbReference type="EMBL" id="JAEFBJ010000003">
    <property type="protein sequence ID" value="KAG7633304.1"/>
    <property type="molecule type" value="Genomic_DNA"/>
</dbReference>
<evidence type="ECO:0000313" key="2">
    <source>
        <dbReference type="EMBL" id="KAG7633304.1"/>
    </source>
</evidence>
<sequence length="1179" mass="137899">MLMREPIRDSLPQRLSSPSPTSDRNGNESSVIKLGDVSSRSDKIDMVSHRVEEQKHVIDGIRRDSDLYDVEIQRSTGFSNKDRREEEERDDERYTKHFHLQEDSGKRYPESSRFITSHDHPSRLSDEPKPSRFITSHDDEYSPSHGKINVLLRNDKTKRLESISRECSDSSRHIADGRDRDTYRYESSPLSQVGSSVADFQDESSRLISSDSGSFGRVNDSDERRRHDYDGNLCVSQVLRTRRVDDYVGRNSPRDQQVRDLSRGDHDSPVVSRCGKEIVDESRDNYHIGSDIAMREFPSVRHEVNNVARENDLFMQRRGSLSKSHVCGSNIADVDAADTHLELCTKERMSNQSESVKEHYSFVELGSRVVNERDGKDDHYRNFCNEERKVVYLDNKCQVLRKNYLYDGVDSKKNLDFSEPYAVVDRDDKASQSITRCLNKEREAYLDNERNAVFSDDKRQELRNEYHPGDDGRIHSDVDMADIVVDQDGRGVQLQRRCLNKGKAAYLDNERKDVLNYKSQQLEKDYDSRSDAKIYPDDVNRLDILADREWENSRGLRYRGGSLNDRREAYLQCESQQLLNDYETNSYGMMHPDVNKSDTLVDREDSRGLRYRGGSLNDKKEAYMQCERQRLLNDYETNSYGMMHPNVNKSDTLVDYEDARGRRYRGVSLNDKKEAYLQCERQRLLNDHETDSYVMRHPDVNKSDILVDHEDARSRRYRGVSLKDKKEAYLQCENQRLLNDYETDSYVMMPPDVNRSDILVDHEDARGLRYRGVSLNDRKEAYFQSESQKLLKDHETNSYGMMHPSLNKSDILVNREEARALESRRGSFDDGKESYMDYKRGDAYLHYESQQLKKDYDYGIDDRIYRDVNSSDIIVDHGDAKALEFRRVAFSDRNEAYLDNESKDVYQHYNKQQLKDYNSSIDERVYPAVTKSAIVVDRGGARALEGRGMSSNDRREACLPYESQQLLRDHEIDSYGMMHPDVSRSSAGKQDEEALRDRRYLFDDRDQVYLDDERLQRRNGGDVKVHANMRYQDGRQEVYHSNDSILRTRDDYGLRDNASEVMHENMAYDYNYRDAKQSRMSYEKADSKRFREHEVAYDYRDKLGNYAVDGGISREQFRYSADERNSGNVDHTSTRRRRLSAKERLGGRVEEDSRVHVKHRLHQVRNPNLKGKSHKRYLS</sequence>
<feature type="compositionally biased region" description="Polar residues" evidence="1">
    <location>
        <begin position="13"/>
        <end position="30"/>
    </location>
</feature>
<feature type="region of interest" description="Disordered" evidence="1">
    <location>
        <begin position="1"/>
        <end position="147"/>
    </location>
</feature>
<dbReference type="OrthoDB" id="1078315at2759"/>
<evidence type="ECO:0000313" key="3">
    <source>
        <dbReference type="Proteomes" id="UP000694251"/>
    </source>
</evidence>
<dbReference type="Proteomes" id="UP000694251">
    <property type="component" value="Chromosome 3"/>
</dbReference>
<keyword evidence="3" id="KW-1185">Reference proteome</keyword>
<feature type="region of interest" description="Disordered" evidence="1">
    <location>
        <begin position="1123"/>
        <end position="1153"/>
    </location>
</feature>
<proteinExistence type="predicted"/>
<feature type="compositionally biased region" description="Basic and acidic residues" evidence="1">
    <location>
        <begin position="163"/>
        <end position="184"/>
    </location>
</feature>
<feature type="compositionally biased region" description="Basic and acidic residues" evidence="1">
    <location>
        <begin position="39"/>
        <end position="66"/>
    </location>
</feature>
<protein>
    <submittedName>
        <fullName evidence="2">Uncharacterized protein</fullName>
    </submittedName>
</protein>